<dbReference type="InterPro" id="IPR034122">
    <property type="entry name" value="Retropepsin-like_bacterial"/>
</dbReference>
<evidence type="ECO:0000313" key="4">
    <source>
        <dbReference type="EMBL" id="GHC41524.1"/>
    </source>
</evidence>
<dbReference type="SUPFAM" id="SSF50630">
    <property type="entry name" value="Acid proteases"/>
    <property type="match status" value="2"/>
</dbReference>
<dbReference type="GO" id="GO:0004190">
    <property type="term" value="F:aspartic-type endopeptidase activity"/>
    <property type="evidence" value="ECO:0007669"/>
    <property type="project" value="InterPro"/>
</dbReference>
<dbReference type="AlphaFoldDB" id="A0A918TET1"/>
<accession>A0A918TET1</accession>
<evidence type="ECO:0000259" key="3">
    <source>
        <dbReference type="PROSITE" id="PS50175"/>
    </source>
</evidence>
<evidence type="ECO:0000313" key="5">
    <source>
        <dbReference type="Proteomes" id="UP000644507"/>
    </source>
</evidence>
<dbReference type="RefSeq" id="WP_189566659.1">
    <property type="nucleotide sequence ID" value="NZ_BMXI01000001.1"/>
</dbReference>
<dbReference type="EMBL" id="BMXI01000001">
    <property type="protein sequence ID" value="GHC41524.1"/>
    <property type="molecule type" value="Genomic_DNA"/>
</dbReference>
<comment type="caution">
    <text evidence="4">The sequence shown here is derived from an EMBL/GenBank/DDBJ whole genome shotgun (WGS) entry which is preliminary data.</text>
</comment>
<feature type="chain" id="PRO_5036987862" description="Peptidase A2 domain-containing protein" evidence="2">
    <location>
        <begin position="21"/>
        <end position="457"/>
    </location>
</feature>
<keyword evidence="5" id="KW-1185">Reference proteome</keyword>
<evidence type="ECO:0000256" key="2">
    <source>
        <dbReference type="SAM" id="SignalP"/>
    </source>
</evidence>
<dbReference type="InterPro" id="IPR021109">
    <property type="entry name" value="Peptidase_aspartic_dom_sf"/>
</dbReference>
<dbReference type="GO" id="GO:0006508">
    <property type="term" value="P:proteolysis"/>
    <property type="evidence" value="ECO:0007669"/>
    <property type="project" value="InterPro"/>
</dbReference>
<dbReference type="PROSITE" id="PS50175">
    <property type="entry name" value="ASP_PROT_RETROV"/>
    <property type="match status" value="1"/>
</dbReference>
<dbReference type="Proteomes" id="UP000644507">
    <property type="component" value="Unassembled WGS sequence"/>
</dbReference>
<dbReference type="CDD" id="cd05483">
    <property type="entry name" value="retropepsin_like_bacteria"/>
    <property type="match status" value="2"/>
</dbReference>
<reference evidence="4" key="2">
    <citation type="submission" date="2020-09" db="EMBL/GenBank/DDBJ databases">
        <authorList>
            <person name="Sun Q."/>
            <person name="Kim S."/>
        </authorList>
    </citation>
    <scope>NUCLEOTIDE SEQUENCE</scope>
    <source>
        <strain evidence="4">KCTC 12988</strain>
    </source>
</reference>
<protein>
    <recommendedName>
        <fullName evidence="3">Peptidase A2 domain-containing protein</fullName>
    </recommendedName>
</protein>
<organism evidence="4 5">
    <name type="scientific">Roseibacillus persicicus</name>
    <dbReference type="NCBI Taxonomy" id="454148"/>
    <lineage>
        <taxon>Bacteria</taxon>
        <taxon>Pseudomonadati</taxon>
        <taxon>Verrucomicrobiota</taxon>
        <taxon>Verrucomicrobiia</taxon>
        <taxon>Verrucomicrobiales</taxon>
        <taxon>Verrucomicrobiaceae</taxon>
        <taxon>Roseibacillus</taxon>
    </lineage>
</organism>
<dbReference type="InterPro" id="IPR001995">
    <property type="entry name" value="Peptidase_A2_cat"/>
</dbReference>
<proteinExistence type="predicted"/>
<name>A0A918TET1_9BACT</name>
<dbReference type="Gene3D" id="2.40.70.10">
    <property type="entry name" value="Acid Proteases"/>
    <property type="match status" value="2"/>
</dbReference>
<keyword evidence="1" id="KW-0378">Hydrolase</keyword>
<evidence type="ECO:0000256" key="1">
    <source>
        <dbReference type="ARBA" id="ARBA00022801"/>
    </source>
</evidence>
<dbReference type="Pfam" id="PF13650">
    <property type="entry name" value="Asp_protease_2"/>
    <property type="match status" value="2"/>
</dbReference>
<feature type="domain" description="Peptidase A2" evidence="3">
    <location>
        <begin position="351"/>
        <end position="436"/>
    </location>
</feature>
<keyword evidence="2" id="KW-0732">Signal</keyword>
<reference evidence="4" key="1">
    <citation type="journal article" date="2014" name="Int. J. Syst. Evol. Microbiol.">
        <title>Complete genome sequence of Corynebacterium casei LMG S-19264T (=DSM 44701T), isolated from a smear-ripened cheese.</title>
        <authorList>
            <consortium name="US DOE Joint Genome Institute (JGI-PGF)"/>
            <person name="Walter F."/>
            <person name="Albersmeier A."/>
            <person name="Kalinowski J."/>
            <person name="Ruckert C."/>
        </authorList>
    </citation>
    <scope>NUCLEOTIDE SEQUENCE</scope>
    <source>
        <strain evidence="4">KCTC 12988</strain>
    </source>
</reference>
<dbReference type="Gene3D" id="2.30.30.700">
    <property type="entry name" value="SLA1 homology domain 1"/>
    <property type="match status" value="1"/>
</dbReference>
<sequence length="457" mass="51399">MKITSLLVAATLALASSAFGETLEEEYRTFVGSNGKKIEAVLLDKKGENVTLLLRNGKRSTFPAEKLSTEDQEYVSNWNRDKAIFVRECRGLTVRQLLELRGYESFKYELRSNSIVIPGKMNGMDAKFLVDTGAGTSLLHLESARRSKCKVGPLDEKVYGVAGETEAAWTDVPSLTFGESGFKDIQILAADLEEDLTPEEKKVMKSEDMLLGADLLEQLEAVIDYKERRIFFRPDLSDQDEVGVESDDDLSFRIFKLKDGSTLRGKITTKNPNVVTLELVNGKTQQFPVSRFSAEDGRYIYNWSEEGAFFLQHCRSLTVEELLELRAYQSFQYKRQGNHILVDGTLNDHDVVWLIDTGADSSLLHLHWAKEYNCQVGAMDKEVRGIGGKAPAAATKIDKITLGDAVLTNRVLLSTDLTRFRPDDALEWVGLFGADYMRELDAVITYRESRIFLKPTE</sequence>
<gene>
    <name evidence="4" type="ORF">GCM10007100_02900</name>
</gene>
<feature type="signal peptide" evidence="2">
    <location>
        <begin position="1"/>
        <end position="20"/>
    </location>
</feature>